<dbReference type="EMBL" id="AP024488">
    <property type="protein sequence ID" value="BCS99021.1"/>
    <property type="molecule type" value="Genomic_DNA"/>
</dbReference>
<proteinExistence type="predicted"/>
<sequence length="504" mass="54593">MKQRIQIIVIIVVLIVMGAGAAIYKHKTLGFPFLPGKKEVAWTVEATIAFTADGGPVEVSVNTPDPNDAVAVLERKSIAEGYDFERKEGRAVWSTPDANGSQKIFFRSTAYRRSEKEQSVPKPIEPAAEITFSGPEKAAADRIVEAALKKEASSVRLAGAILTALNDPVNEDASLLLADAGTHGGAVNLACGLLNSAGVTSRSVKGLNLTESKKKQSLRHYIEIQDGQQIQLMNPRTAELENRDDFLAWQHGNESILEVMGGTGGVISFSILSGEISAQSAALKHGKFTGSKLIDFSIYSLPVSQQNTFKLLLLIPIGALIIVILRNLVGIQTSGTFMPILIAMVFLQVNLLAGLSLFILIVGIGLVLRSYLSSLNLLLVPRISAVLVFVIIIYVAISVISIKMGIEAGLRVTFFPMIIISWTIERMSVLWEEEGPKDVFVQGGGSLLSASIIFLAMKNPYIGHLAYSFPELLLVVLAVIIMIGSYSGYRLTELRRFEPLSRGE</sequence>
<organism evidence="4 5">
    <name type="scientific">Desulfoluna limicola</name>
    <dbReference type="NCBI Taxonomy" id="2810562"/>
    <lineage>
        <taxon>Bacteria</taxon>
        <taxon>Pseudomonadati</taxon>
        <taxon>Thermodesulfobacteriota</taxon>
        <taxon>Desulfobacteria</taxon>
        <taxon>Desulfobacterales</taxon>
        <taxon>Desulfolunaceae</taxon>
        <taxon>Desulfoluna</taxon>
    </lineage>
</organism>
<accession>A0ABM7PNQ6</accession>
<evidence type="ECO:0000259" key="3">
    <source>
        <dbReference type="Pfam" id="PF14402"/>
    </source>
</evidence>
<evidence type="ECO:0000313" key="4">
    <source>
        <dbReference type="EMBL" id="BCS99021.1"/>
    </source>
</evidence>
<evidence type="ECO:0000313" key="5">
    <source>
        <dbReference type="Proteomes" id="UP001320148"/>
    </source>
</evidence>
<keyword evidence="1" id="KW-0812">Transmembrane</keyword>
<feature type="domain" description="7 transmembrane helices usually fused to an inactive transglutaminase" evidence="3">
    <location>
        <begin position="255"/>
        <end position="500"/>
    </location>
</feature>
<feature type="transmembrane region" description="Helical" evidence="1">
    <location>
        <begin position="341"/>
        <end position="367"/>
    </location>
</feature>
<evidence type="ECO:0000259" key="2">
    <source>
        <dbReference type="Pfam" id="PF14400"/>
    </source>
</evidence>
<keyword evidence="1" id="KW-0472">Membrane</keyword>
<dbReference type="InterPro" id="IPR025838">
    <property type="entry name" value="Transglut_i_TM"/>
</dbReference>
<keyword evidence="1" id="KW-1133">Transmembrane helix</keyword>
<reference evidence="4 5" key="1">
    <citation type="submission" date="2021-02" db="EMBL/GenBank/DDBJ databases">
        <title>Complete genome of Desulfoluna sp. strain ASN36.</title>
        <authorList>
            <person name="Takahashi A."/>
            <person name="Kojima H."/>
            <person name="Fukui M."/>
        </authorList>
    </citation>
    <scope>NUCLEOTIDE SEQUENCE [LARGE SCALE GENOMIC DNA]</scope>
    <source>
        <strain evidence="4 5">ASN36</strain>
    </source>
</reference>
<keyword evidence="5" id="KW-1185">Reference proteome</keyword>
<name>A0ABM7PNQ6_9BACT</name>
<gene>
    <name evidence="4" type="ORF">DSLASN_46530</name>
</gene>
<dbReference type="Pfam" id="PF14400">
    <property type="entry name" value="Transglut_i_TM"/>
    <property type="match status" value="1"/>
</dbReference>
<feature type="domain" description="Inactive transglutaminase fused to 7 transmembrane helices" evidence="2">
    <location>
        <begin position="24"/>
        <end position="179"/>
    </location>
</feature>
<protein>
    <submittedName>
        <fullName evidence="4">Gonadoliberin III</fullName>
    </submittedName>
</protein>
<feature type="transmembrane region" description="Helical" evidence="1">
    <location>
        <begin position="469"/>
        <end position="489"/>
    </location>
</feature>
<feature type="transmembrane region" description="Helical" evidence="1">
    <location>
        <begin position="408"/>
        <end position="424"/>
    </location>
</feature>
<dbReference type="RefSeq" id="WP_236890375.1">
    <property type="nucleotide sequence ID" value="NZ_AP024488.1"/>
</dbReference>
<evidence type="ECO:0000256" key="1">
    <source>
        <dbReference type="SAM" id="Phobius"/>
    </source>
</evidence>
<feature type="transmembrane region" description="Helical" evidence="1">
    <location>
        <begin position="439"/>
        <end position="457"/>
    </location>
</feature>
<dbReference type="InterPro" id="IPR025840">
    <property type="entry name" value="7TM_transglut"/>
</dbReference>
<dbReference type="Proteomes" id="UP001320148">
    <property type="component" value="Chromosome"/>
</dbReference>
<feature type="transmembrane region" description="Helical" evidence="1">
    <location>
        <begin position="311"/>
        <end position="329"/>
    </location>
</feature>
<feature type="transmembrane region" description="Helical" evidence="1">
    <location>
        <begin position="379"/>
        <end position="401"/>
    </location>
</feature>
<dbReference type="Pfam" id="PF14402">
    <property type="entry name" value="7TM_transglut"/>
    <property type="match status" value="1"/>
</dbReference>